<dbReference type="EMBL" id="SNWQ01000004">
    <property type="protein sequence ID" value="TDO50843.1"/>
    <property type="molecule type" value="Genomic_DNA"/>
</dbReference>
<sequence length="163" mass="17094">MEQTGQMTDNDLHLIVVDAANVIGSRPDGWWRDRAGAARRLLTSLTVYQQHPDTHADITVILEGAARAAANPPTAADRPSAAGPPAVGRPPSAGSPDQPYGELDIVLASGSGDDTIVDVVRAAADEHQGRPISVVTADRALRARVEALGATAAGPRWLLDRLQ</sequence>
<evidence type="ECO:0000313" key="3">
    <source>
        <dbReference type="Proteomes" id="UP000295388"/>
    </source>
</evidence>
<feature type="region of interest" description="Disordered" evidence="1">
    <location>
        <begin position="68"/>
        <end position="103"/>
    </location>
</feature>
<name>A0A4R6KIG6_9ACTN</name>
<organism evidence="2 3">
    <name type="scientific">Kribbella caucasensis</name>
    <dbReference type="NCBI Taxonomy" id="2512215"/>
    <lineage>
        <taxon>Bacteria</taxon>
        <taxon>Bacillati</taxon>
        <taxon>Actinomycetota</taxon>
        <taxon>Actinomycetes</taxon>
        <taxon>Propionibacteriales</taxon>
        <taxon>Kribbellaceae</taxon>
        <taxon>Kribbella</taxon>
    </lineage>
</organism>
<dbReference type="AlphaFoldDB" id="A0A4R6KIG6"/>
<feature type="compositionally biased region" description="Low complexity" evidence="1">
    <location>
        <begin position="68"/>
        <end position="79"/>
    </location>
</feature>
<evidence type="ECO:0000313" key="2">
    <source>
        <dbReference type="EMBL" id="TDO50843.1"/>
    </source>
</evidence>
<accession>A0A4R6KIG6</accession>
<gene>
    <name evidence="2" type="ORF">EV643_104343</name>
</gene>
<protein>
    <recommendedName>
        <fullName evidence="4">YacP-like NYN domain-containing protein</fullName>
    </recommendedName>
</protein>
<evidence type="ECO:0008006" key="4">
    <source>
        <dbReference type="Google" id="ProtNLM"/>
    </source>
</evidence>
<reference evidence="2 3" key="1">
    <citation type="submission" date="2019-03" db="EMBL/GenBank/DDBJ databases">
        <title>Genomic Encyclopedia of Type Strains, Phase III (KMG-III): the genomes of soil and plant-associated and newly described type strains.</title>
        <authorList>
            <person name="Whitman W."/>
        </authorList>
    </citation>
    <scope>NUCLEOTIDE SEQUENCE [LARGE SCALE GENOMIC DNA]</scope>
    <source>
        <strain evidence="2 3">VKM Ac-2527</strain>
    </source>
</reference>
<comment type="caution">
    <text evidence="2">The sequence shown here is derived from an EMBL/GenBank/DDBJ whole genome shotgun (WGS) entry which is preliminary data.</text>
</comment>
<evidence type="ECO:0000256" key="1">
    <source>
        <dbReference type="SAM" id="MobiDB-lite"/>
    </source>
</evidence>
<keyword evidence="3" id="KW-1185">Reference proteome</keyword>
<proteinExistence type="predicted"/>
<dbReference type="Proteomes" id="UP000295388">
    <property type="component" value="Unassembled WGS sequence"/>
</dbReference>